<keyword evidence="2" id="KW-1185">Reference proteome</keyword>
<name>A0ACC0I4P9_9ERIC</name>
<proteinExistence type="predicted"/>
<organism evidence="1 2">
    <name type="scientific">Camellia lanceoleosa</name>
    <dbReference type="NCBI Taxonomy" id="1840588"/>
    <lineage>
        <taxon>Eukaryota</taxon>
        <taxon>Viridiplantae</taxon>
        <taxon>Streptophyta</taxon>
        <taxon>Embryophyta</taxon>
        <taxon>Tracheophyta</taxon>
        <taxon>Spermatophyta</taxon>
        <taxon>Magnoliopsida</taxon>
        <taxon>eudicotyledons</taxon>
        <taxon>Gunneridae</taxon>
        <taxon>Pentapetalae</taxon>
        <taxon>asterids</taxon>
        <taxon>Ericales</taxon>
        <taxon>Theaceae</taxon>
        <taxon>Camellia</taxon>
    </lineage>
</organism>
<protein>
    <submittedName>
        <fullName evidence="1">MORC family CW-type zinc finger protein 3</fullName>
    </submittedName>
</protein>
<sequence length="701" mass="79647">MVDAISKYEQPNEGNFATGFECYILLKKDGKTICRTRCLNPLIQMPPVWTISDIVRQKADGIVSGLPQCILLPAFENSQQQNEWGLFLGFLQKYKRVAITKIGAYEFYISPPNEGSNFSHAVVSRRMGKLHNMCDGQKHGISETTEDLYDRESRDGTCSRAETSVPRQNDPLEKNFVQAHPSYLKTLGQAHSGWIFGAIAELVDNSRDAKATKFEVSIGMVYSKIAGKGIPMLSVIDDGHGMTHQQILRMISFGHEQPDADDPDHIGRFGIGFKTGAMRLGKDALVLTQTANSRSIAFLSQSLNEGKDNLEIPIVSYCRRGQFMEVNTSVQTEALAKHNLKAIKEFSPFNKYLIGEKASLFQEKRTGTQIYIWNLDKWGSDYCLEWQTGRSGGSSFHQGDILIRSQRIRSRPGQTSRRVPLDYSLRAYLEVIFLDPRMKLYVQGSLVRSLPLAKCLNRTVVENGNIMGKHVQIILGRCQLEWEQANCGIFLYWHGRLIEAYKRVGGMIHSADTGRGVIGVLDVTDLMNDGNGQVWVHSNKQGFQDCELYARLEEWLGSRFDQYWDNNYDALRLEKGGAFYKPDHEWVQCDKCRKWRMLRSGFDSRKLPQEWFCYMDPFNGKCEMSEQKVERGVIIVSEKRAGYDSKRKHVVVEDALHVKPNRILQGSSDNDDDDSEQTVEDGGPHCLKRLRRGPARFCKKT</sequence>
<evidence type="ECO:0000313" key="2">
    <source>
        <dbReference type="Proteomes" id="UP001060215"/>
    </source>
</evidence>
<gene>
    <name evidence="1" type="ORF">LOK49_LG04G01390</name>
</gene>
<dbReference type="Proteomes" id="UP001060215">
    <property type="component" value="Chromosome 2"/>
</dbReference>
<reference evidence="1 2" key="1">
    <citation type="journal article" date="2022" name="Plant J.">
        <title>Chromosome-level genome of Camellia lanceoleosa provides a valuable resource for understanding genome evolution and self-incompatibility.</title>
        <authorList>
            <person name="Gong W."/>
            <person name="Xiao S."/>
            <person name="Wang L."/>
            <person name="Liao Z."/>
            <person name="Chang Y."/>
            <person name="Mo W."/>
            <person name="Hu G."/>
            <person name="Li W."/>
            <person name="Zhao G."/>
            <person name="Zhu H."/>
            <person name="Hu X."/>
            <person name="Ji K."/>
            <person name="Xiang X."/>
            <person name="Song Q."/>
            <person name="Yuan D."/>
            <person name="Jin S."/>
            <person name="Zhang L."/>
        </authorList>
    </citation>
    <scope>NUCLEOTIDE SEQUENCE [LARGE SCALE GENOMIC DNA]</scope>
    <source>
        <strain evidence="1">SQ_2022a</strain>
    </source>
</reference>
<comment type="caution">
    <text evidence="1">The sequence shown here is derived from an EMBL/GenBank/DDBJ whole genome shotgun (WGS) entry which is preliminary data.</text>
</comment>
<dbReference type="EMBL" id="CM045759">
    <property type="protein sequence ID" value="KAI8020228.1"/>
    <property type="molecule type" value="Genomic_DNA"/>
</dbReference>
<evidence type="ECO:0000313" key="1">
    <source>
        <dbReference type="EMBL" id="KAI8020228.1"/>
    </source>
</evidence>
<accession>A0ACC0I4P9</accession>